<evidence type="ECO:0000256" key="1">
    <source>
        <dbReference type="SAM" id="MobiDB-lite"/>
    </source>
</evidence>
<protein>
    <recommendedName>
        <fullName evidence="4">FtsK domain-containing protein</fullName>
    </recommendedName>
</protein>
<dbReference type="InterPro" id="IPR027417">
    <property type="entry name" value="P-loop_NTPase"/>
</dbReference>
<evidence type="ECO:0008006" key="4">
    <source>
        <dbReference type="Google" id="ProtNLM"/>
    </source>
</evidence>
<name>A0ABQ6JGK6_9ACTN</name>
<dbReference type="Proteomes" id="UP001157017">
    <property type="component" value="Unassembled WGS sequence"/>
</dbReference>
<organism evidence="2 3">
    <name type="scientific">Angustibacter aerolatus</name>
    <dbReference type="NCBI Taxonomy" id="1162965"/>
    <lineage>
        <taxon>Bacteria</taxon>
        <taxon>Bacillati</taxon>
        <taxon>Actinomycetota</taxon>
        <taxon>Actinomycetes</taxon>
        <taxon>Kineosporiales</taxon>
        <taxon>Kineosporiaceae</taxon>
    </lineage>
</organism>
<keyword evidence="3" id="KW-1185">Reference proteome</keyword>
<proteinExistence type="predicted"/>
<accession>A0ABQ6JGK6</accession>
<dbReference type="EMBL" id="BSUZ01000001">
    <property type="protein sequence ID" value="GMA85975.1"/>
    <property type="molecule type" value="Genomic_DNA"/>
</dbReference>
<sequence>MAVVDGDPDDPALAAALRDGPRLGVHVLWLATDPHRVPQACTTRLVVEQGAVTRLATDGSRRRLRVDGVSPRWAWRFARAMAPLRDASPPDGAEAVPHRVSLTDLLGPGAAGAAAIATTWAAAPRSTRAPLGVDGDGVVTIDLVRDGPHALVAGTTGAGKSEPAAVAGGVAGRPQPSRRA</sequence>
<feature type="region of interest" description="Disordered" evidence="1">
    <location>
        <begin position="154"/>
        <end position="180"/>
    </location>
</feature>
<gene>
    <name evidence="2" type="ORF">GCM10025868_12250</name>
</gene>
<evidence type="ECO:0000313" key="3">
    <source>
        <dbReference type="Proteomes" id="UP001157017"/>
    </source>
</evidence>
<dbReference type="Gene3D" id="3.40.50.300">
    <property type="entry name" value="P-loop containing nucleotide triphosphate hydrolases"/>
    <property type="match status" value="1"/>
</dbReference>
<evidence type="ECO:0000313" key="2">
    <source>
        <dbReference type="EMBL" id="GMA85975.1"/>
    </source>
</evidence>
<reference evidence="3" key="1">
    <citation type="journal article" date="2019" name="Int. J. Syst. Evol. Microbiol.">
        <title>The Global Catalogue of Microorganisms (GCM) 10K type strain sequencing project: providing services to taxonomists for standard genome sequencing and annotation.</title>
        <authorList>
            <consortium name="The Broad Institute Genomics Platform"/>
            <consortium name="The Broad Institute Genome Sequencing Center for Infectious Disease"/>
            <person name="Wu L."/>
            <person name="Ma J."/>
        </authorList>
    </citation>
    <scope>NUCLEOTIDE SEQUENCE [LARGE SCALE GENOMIC DNA]</scope>
    <source>
        <strain evidence="3">NBRC 108730</strain>
    </source>
</reference>
<comment type="caution">
    <text evidence="2">The sequence shown here is derived from an EMBL/GenBank/DDBJ whole genome shotgun (WGS) entry which is preliminary data.</text>
</comment>